<dbReference type="PANTHER" id="PTHR31096">
    <property type="entry name" value="ACT DOMAIN-CONTAINING PROTEIN ACR4-RELATED"/>
    <property type="match status" value="1"/>
</dbReference>
<dbReference type="Gene3D" id="3.30.70.260">
    <property type="match status" value="1"/>
</dbReference>
<comment type="caution">
    <text evidence="4">The sequence shown here is derived from an EMBL/GenBank/DDBJ whole genome shotgun (WGS) entry which is preliminary data.</text>
</comment>
<evidence type="ECO:0000256" key="2">
    <source>
        <dbReference type="RuleBase" id="RU369043"/>
    </source>
</evidence>
<keyword evidence="5" id="KW-1185">Reference proteome</keyword>
<dbReference type="AlphaFoldDB" id="A0AAP0G4V0"/>
<keyword evidence="1 2" id="KW-0677">Repeat</keyword>
<dbReference type="InterPro" id="IPR002912">
    <property type="entry name" value="ACT_dom"/>
</dbReference>
<dbReference type="PANTHER" id="PTHR31096:SF7">
    <property type="entry name" value="ACT DOMAIN-CONTAINING PROTEIN ACR1"/>
    <property type="match status" value="1"/>
</dbReference>
<dbReference type="PROSITE" id="PS51671">
    <property type="entry name" value="ACT"/>
    <property type="match status" value="2"/>
</dbReference>
<feature type="domain" description="ACT" evidence="3">
    <location>
        <begin position="140"/>
        <end position="220"/>
    </location>
</feature>
<evidence type="ECO:0000259" key="3">
    <source>
        <dbReference type="PROSITE" id="PS51671"/>
    </source>
</evidence>
<dbReference type="EMBL" id="JBBWWQ010000010">
    <property type="protein sequence ID" value="KAK8937064.1"/>
    <property type="molecule type" value="Genomic_DNA"/>
</dbReference>
<evidence type="ECO:0000313" key="5">
    <source>
        <dbReference type="Proteomes" id="UP001418222"/>
    </source>
</evidence>
<reference evidence="4 5" key="1">
    <citation type="journal article" date="2022" name="Nat. Plants">
        <title>Genomes of leafy and leafless Platanthera orchids illuminate the evolution of mycoheterotrophy.</title>
        <authorList>
            <person name="Li M.H."/>
            <person name="Liu K.W."/>
            <person name="Li Z."/>
            <person name="Lu H.C."/>
            <person name="Ye Q.L."/>
            <person name="Zhang D."/>
            <person name="Wang J.Y."/>
            <person name="Li Y.F."/>
            <person name="Zhong Z.M."/>
            <person name="Liu X."/>
            <person name="Yu X."/>
            <person name="Liu D.K."/>
            <person name="Tu X.D."/>
            <person name="Liu B."/>
            <person name="Hao Y."/>
            <person name="Liao X.Y."/>
            <person name="Jiang Y.T."/>
            <person name="Sun W.H."/>
            <person name="Chen J."/>
            <person name="Chen Y.Q."/>
            <person name="Ai Y."/>
            <person name="Zhai J.W."/>
            <person name="Wu S.S."/>
            <person name="Zhou Z."/>
            <person name="Hsiao Y.Y."/>
            <person name="Wu W.L."/>
            <person name="Chen Y.Y."/>
            <person name="Lin Y.F."/>
            <person name="Hsu J.L."/>
            <person name="Li C.Y."/>
            <person name="Wang Z.W."/>
            <person name="Zhao X."/>
            <person name="Zhong W.Y."/>
            <person name="Ma X.K."/>
            <person name="Ma L."/>
            <person name="Huang J."/>
            <person name="Chen G.Z."/>
            <person name="Huang M.Z."/>
            <person name="Huang L."/>
            <person name="Peng D.H."/>
            <person name="Luo Y.B."/>
            <person name="Zou S.Q."/>
            <person name="Chen S.P."/>
            <person name="Lan S."/>
            <person name="Tsai W.C."/>
            <person name="Van de Peer Y."/>
            <person name="Liu Z.J."/>
        </authorList>
    </citation>
    <scope>NUCLEOTIDE SEQUENCE [LARGE SCALE GENOMIC DNA]</scope>
    <source>
        <strain evidence="4">Lor287</strain>
    </source>
</reference>
<comment type="function">
    <text evidence="2">Binds amino acids.</text>
</comment>
<dbReference type="Pfam" id="PF01842">
    <property type="entry name" value="ACT"/>
    <property type="match status" value="1"/>
</dbReference>
<sequence length="517" mass="56988">MEMVIDPRSGCHYIDPEFDPVSDGFPPPRVSIDTVTCEDRTIVKVDGVNRPGVLLEVVQVLTDLDLIVRKAYVASDGEWLMDVFHVTDQLGHKLTDTALVDYIQESLALKIKGGSQRPAEVKTCLGNLLGAGHLPSDSTALEITAADRPGLLSDVTAVLTGLSCEAESCRAWTHNGRAACVIYITDSTTRLPITEPNRLAVIEEKMESVVEARHNPGELRRVSLSGPVERRDHMDRRLHQLMQDDKDYEAGPPPPPVESDQLSVAVEARRWSGGECREGGRSEAQCGPRVSIDCWKERDYYVVNVRSRDRPKLMFDTIWALTEFDFDVAHAYVSTGGSIAVQEYYVRRIDGTPETEMEQGRFIRCVLAAVERRVAHGLRVEIHAPRRDGLISDVTKSFRENGMSLAGAEWVRQQASVVGSFYVTEASSSSGGPGRVDPRRLEVVRDEIGDGIFFETNDDCSGDGGSHLGCRSPSSVNSSSGIWSTLKEKKCRPKLWLGSLLWSRIGQFSGNSGSIQS</sequence>
<accession>A0AAP0G4V0</accession>
<gene>
    <name evidence="4" type="ORF">KSP39_PZI012035</name>
</gene>
<feature type="domain" description="ACT" evidence="3">
    <location>
        <begin position="42"/>
        <end position="117"/>
    </location>
</feature>
<organism evidence="4 5">
    <name type="scientific">Platanthera zijinensis</name>
    <dbReference type="NCBI Taxonomy" id="2320716"/>
    <lineage>
        <taxon>Eukaryota</taxon>
        <taxon>Viridiplantae</taxon>
        <taxon>Streptophyta</taxon>
        <taxon>Embryophyta</taxon>
        <taxon>Tracheophyta</taxon>
        <taxon>Spermatophyta</taxon>
        <taxon>Magnoliopsida</taxon>
        <taxon>Liliopsida</taxon>
        <taxon>Asparagales</taxon>
        <taxon>Orchidaceae</taxon>
        <taxon>Orchidoideae</taxon>
        <taxon>Orchideae</taxon>
        <taxon>Orchidinae</taxon>
        <taxon>Platanthera</taxon>
    </lineage>
</organism>
<dbReference type="SUPFAM" id="SSF55021">
    <property type="entry name" value="ACT-like"/>
    <property type="match status" value="2"/>
</dbReference>
<protein>
    <recommendedName>
        <fullName evidence="2">ACT domain-containing protein ACR</fullName>
    </recommendedName>
    <alternativeName>
        <fullName evidence="2">Protein ACT DOMAIN REPEATS</fullName>
    </alternativeName>
</protein>
<proteinExistence type="predicted"/>
<evidence type="ECO:0000313" key="4">
    <source>
        <dbReference type="EMBL" id="KAK8937064.1"/>
    </source>
</evidence>
<dbReference type="Proteomes" id="UP001418222">
    <property type="component" value="Unassembled WGS sequence"/>
</dbReference>
<evidence type="ECO:0000256" key="1">
    <source>
        <dbReference type="ARBA" id="ARBA00022737"/>
    </source>
</evidence>
<dbReference type="InterPro" id="IPR045865">
    <property type="entry name" value="ACT-like_dom_sf"/>
</dbReference>
<dbReference type="InterPro" id="IPR040217">
    <property type="entry name" value="ACR1-12"/>
</dbReference>
<dbReference type="GO" id="GO:0016597">
    <property type="term" value="F:amino acid binding"/>
    <property type="evidence" value="ECO:0007669"/>
    <property type="project" value="UniProtKB-UniRule"/>
</dbReference>
<name>A0AAP0G4V0_9ASPA</name>